<keyword evidence="1" id="KW-1133">Transmembrane helix</keyword>
<dbReference type="Proteomes" id="UP000198553">
    <property type="component" value="Unassembled WGS sequence"/>
</dbReference>
<name>A0A1H7X217_9BACI</name>
<evidence type="ECO:0000313" key="3">
    <source>
        <dbReference type="Proteomes" id="UP000198553"/>
    </source>
</evidence>
<evidence type="ECO:0000313" key="2">
    <source>
        <dbReference type="EMBL" id="SEM27936.1"/>
    </source>
</evidence>
<dbReference type="Pfam" id="PF14173">
    <property type="entry name" value="ComGG"/>
    <property type="match status" value="1"/>
</dbReference>
<dbReference type="InterPro" id="IPR020372">
    <property type="entry name" value="Competence_ComGG"/>
</dbReference>
<dbReference type="AlphaFoldDB" id="A0A1H7X217"/>
<dbReference type="EMBL" id="FOBW01000002">
    <property type="protein sequence ID" value="SEM27936.1"/>
    <property type="molecule type" value="Genomic_DNA"/>
</dbReference>
<keyword evidence="1" id="KW-0812">Transmembrane</keyword>
<evidence type="ECO:0000256" key="1">
    <source>
        <dbReference type="SAM" id="Phobius"/>
    </source>
</evidence>
<proteinExistence type="predicted"/>
<dbReference type="OrthoDB" id="2933258at2"/>
<keyword evidence="1" id="KW-0472">Membrane</keyword>
<reference evidence="3" key="1">
    <citation type="submission" date="2016-10" db="EMBL/GenBank/DDBJ databases">
        <authorList>
            <person name="Varghese N."/>
            <person name="Submissions S."/>
        </authorList>
    </citation>
    <scope>NUCLEOTIDE SEQUENCE [LARGE SCALE GENOMIC DNA]</scope>
    <source>
        <strain evidence="3">B48,IBRC-M 10115,DSM 25386,CECT 8001</strain>
    </source>
</reference>
<gene>
    <name evidence="2" type="ORF">SAMN05192533_10220</name>
</gene>
<dbReference type="STRING" id="930146.SAMN05192533_10220"/>
<accession>A0A1H7X217</accession>
<keyword evidence="3" id="KW-1185">Reference proteome</keyword>
<protein>
    <submittedName>
        <fullName evidence="2">Competence protein ComGG</fullName>
    </submittedName>
</protein>
<organism evidence="2 3">
    <name type="scientific">Mesobacillus persicus</name>
    <dbReference type="NCBI Taxonomy" id="930146"/>
    <lineage>
        <taxon>Bacteria</taxon>
        <taxon>Bacillati</taxon>
        <taxon>Bacillota</taxon>
        <taxon>Bacilli</taxon>
        <taxon>Bacillales</taxon>
        <taxon>Bacillaceae</taxon>
        <taxon>Mesobacillus</taxon>
    </lineage>
</organism>
<dbReference type="RefSeq" id="WP_090740943.1">
    <property type="nucleotide sequence ID" value="NZ_FOBW01000002.1"/>
</dbReference>
<sequence length="126" mass="14842">MKNNEKGFTYPLSLCMLTFFALFFLIGIEQYVAEKRFYKETETILVGEYYMLAAVKETEKLLMNGQLPPSGRFIYTNGEIAYQRKVLSTALDEVMFTLKLSSMEQWIALAHYDKVQKKWVKWIEKN</sequence>
<feature type="transmembrane region" description="Helical" evidence="1">
    <location>
        <begin position="7"/>
        <end position="28"/>
    </location>
</feature>